<comment type="caution">
    <text evidence="1">The sequence shown here is derived from an EMBL/GenBank/DDBJ whole genome shotgun (WGS) entry which is preliminary data.</text>
</comment>
<organism evidence="1 2">
    <name type="scientific">Plesiomonas shigelloides</name>
    <name type="common">Aeromonas shigelloides</name>
    <dbReference type="NCBI Taxonomy" id="703"/>
    <lineage>
        <taxon>Bacteria</taxon>
        <taxon>Pseudomonadati</taxon>
        <taxon>Pseudomonadota</taxon>
        <taxon>Gammaproteobacteria</taxon>
        <taxon>Enterobacterales</taxon>
        <taxon>Enterobacteriaceae</taxon>
        <taxon>Plesiomonas</taxon>
    </lineage>
</organism>
<dbReference type="GeneID" id="69705792"/>
<protein>
    <submittedName>
        <fullName evidence="1">DUF2170 family protein</fullName>
    </submittedName>
</protein>
<proteinExistence type="predicted"/>
<reference evidence="1" key="1">
    <citation type="submission" date="2021-03" db="EMBL/GenBank/DDBJ databases">
        <title>Plesiomonas shigelloides zfcc0051, isolated from zebrafish feces.</title>
        <authorList>
            <person name="Vanderhoek Z."/>
            <person name="Gaulke C."/>
        </authorList>
    </citation>
    <scope>NUCLEOTIDE SEQUENCE</scope>
    <source>
        <strain evidence="1">Zfcc0051</strain>
    </source>
</reference>
<dbReference type="Proteomes" id="UP000664658">
    <property type="component" value="Unassembled WGS sequence"/>
</dbReference>
<dbReference type="Pfam" id="PF09938">
    <property type="entry name" value="DUF2170"/>
    <property type="match status" value="1"/>
</dbReference>
<dbReference type="AlphaFoldDB" id="A0A8I1W2R7"/>
<accession>A0A8I1W2R7</accession>
<name>A0A8I1W2R7_PLESH</name>
<gene>
    <name evidence="1" type="ORF">J2R62_01090</name>
</gene>
<evidence type="ECO:0000313" key="1">
    <source>
        <dbReference type="EMBL" id="MBO1106829.1"/>
    </source>
</evidence>
<dbReference type="EMBL" id="JAFNAA010000001">
    <property type="protein sequence ID" value="MBO1106829.1"/>
    <property type="molecule type" value="Genomic_DNA"/>
</dbReference>
<evidence type="ECO:0000313" key="2">
    <source>
        <dbReference type="Proteomes" id="UP000664658"/>
    </source>
</evidence>
<dbReference type="RefSeq" id="WP_207541459.1">
    <property type="nucleotide sequence ID" value="NZ_CP027852.1"/>
</dbReference>
<dbReference type="InterPro" id="IPR019231">
    <property type="entry name" value="DUF2170"/>
</dbReference>
<sequence>MMQWQLSDLLQHLQAHAGWHTEPQGDTLVIRNDEGLEAYLAIAGEQILVESLLFSTAQVKDCAALDAYILRTHKLFPLTSIGINRIDDTEYYTAFGALSSHSSFEAIDAEIATLFRNIAAFIDLYDDYLQ</sequence>